<dbReference type="NCBIfam" id="TIGR01205">
    <property type="entry name" value="D_ala_D_alaTIGR"/>
    <property type="match status" value="1"/>
</dbReference>
<keyword evidence="6 14" id="KW-0963">Cytoplasm</keyword>
<comment type="subcellular location">
    <subcellularLocation>
        <location evidence="3 14">Cytoplasm</location>
    </subcellularLocation>
</comment>
<comment type="caution">
    <text evidence="17">The sequence shown here is derived from an EMBL/GenBank/DDBJ whole genome shotgun (WGS) entry which is preliminary data.</text>
</comment>
<dbReference type="GO" id="GO:0008716">
    <property type="term" value="F:D-alanine-D-alanine ligase activity"/>
    <property type="evidence" value="ECO:0007669"/>
    <property type="project" value="UniProtKB-UniRule"/>
</dbReference>
<evidence type="ECO:0000256" key="12">
    <source>
        <dbReference type="ARBA" id="ARBA00023316"/>
    </source>
</evidence>
<feature type="active site" evidence="15">
    <location>
        <position position="285"/>
    </location>
</feature>
<sequence>MKSVDVKDLGKIAVVMGGSSGEREVSLMSGSGVLKALQSVGADVVKFDPAEQPLSDLAGIDRAFLILHGKGGEDGVIQGVMEFLKIPYTGSGVQASAIGIDKEMTKAVWEAQGIPVPRGMVLRNETDCEEAHRRFNGNLVIKPSKEGSSLGLYKLKNATLDQVKEAFAKSQEAGMTVLAEEYVFGRELTVAVLDMGEGLKAFPIIEIKAPDGDYDFEHKYFSDETVYVCPAEVPENVTEKIKAVVEKAALAVGADAWSRIDVILRDDGSFVLLEINTAPGMTPHSLVPLAARTCGISYEELVKQVAARASLKG</sequence>
<dbReference type="NCBIfam" id="NF002378">
    <property type="entry name" value="PRK01372.1"/>
    <property type="match status" value="1"/>
</dbReference>
<proteinExistence type="inferred from homology"/>
<dbReference type="Gene3D" id="3.40.50.20">
    <property type="match status" value="1"/>
</dbReference>
<comment type="cofactor">
    <cofactor evidence="1">
        <name>Mn(2+)</name>
        <dbReference type="ChEBI" id="CHEBI:29035"/>
    </cofactor>
</comment>
<evidence type="ECO:0000256" key="4">
    <source>
        <dbReference type="ARBA" id="ARBA00010871"/>
    </source>
</evidence>
<evidence type="ECO:0000313" key="18">
    <source>
        <dbReference type="Proteomes" id="UP000462362"/>
    </source>
</evidence>
<dbReference type="InterPro" id="IPR011095">
    <property type="entry name" value="Dala_Dala_lig_C"/>
</dbReference>
<keyword evidence="7 14" id="KW-0436">Ligase</keyword>
<dbReference type="Gene3D" id="3.30.1490.20">
    <property type="entry name" value="ATP-grasp fold, A domain"/>
    <property type="match status" value="1"/>
</dbReference>
<dbReference type="EC" id="6.3.2.4" evidence="5 14"/>
<dbReference type="HAMAP" id="MF_00047">
    <property type="entry name" value="Dala_Dala_lig"/>
    <property type="match status" value="1"/>
</dbReference>
<comment type="cofactor">
    <cofactor evidence="16">
        <name>Mg(2+)</name>
        <dbReference type="ChEBI" id="CHEBI:18420"/>
    </cofactor>
    <cofactor evidence="16">
        <name>Mn(2+)</name>
        <dbReference type="ChEBI" id="CHEBI:29035"/>
    </cofactor>
    <text evidence="16">Binds 2 magnesium or manganese ions per subunit.</text>
</comment>
<name>A0A6I3S1I7_9BURK</name>
<organism evidence="17 18">
    <name type="scientific">Parasutterella excrementihominis</name>
    <dbReference type="NCBI Taxonomy" id="487175"/>
    <lineage>
        <taxon>Bacteria</taxon>
        <taxon>Pseudomonadati</taxon>
        <taxon>Pseudomonadota</taxon>
        <taxon>Betaproteobacteria</taxon>
        <taxon>Burkholderiales</taxon>
        <taxon>Sutterellaceae</taxon>
        <taxon>Parasutterella</taxon>
    </lineage>
</organism>
<keyword evidence="8" id="KW-0547">Nucleotide-binding</keyword>
<keyword evidence="12 14" id="KW-0961">Cell wall biogenesis/degradation</keyword>
<evidence type="ECO:0000256" key="10">
    <source>
        <dbReference type="ARBA" id="ARBA00022960"/>
    </source>
</evidence>
<reference evidence="17 18" key="1">
    <citation type="journal article" date="2019" name="Nat. Med.">
        <title>A library of human gut bacterial isolates paired with longitudinal multiomics data enables mechanistic microbiome research.</title>
        <authorList>
            <person name="Poyet M."/>
            <person name="Groussin M."/>
            <person name="Gibbons S.M."/>
            <person name="Avila-Pacheco J."/>
            <person name="Jiang X."/>
            <person name="Kearney S.M."/>
            <person name="Perrotta A.R."/>
            <person name="Berdy B."/>
            <person name="Zhao S."/>
            <person name="Lieberman T.D."/>
            <person name="Swanson P.K."/>
            <person name="Smith M."/>
            <person name="Roesemann S."/>
            <person name="Alexander J.E."/>
            <person name="Rich S.A."/>
            <person name="Livny J."/>
            <person name="Vlamakis H."/>
            <person name="Clish C."/>
            <person name="Bullock K."/>
            <person name="Deik A."/>
            <person name="Scott J."/>
            <person name="Pierce K.A."/>
            <person name="Xavier R.J."/>
            <person name="Alm E.J."/>
        </authorList>
    </citation>
    <scope>NUCLEOTIDE SEQUENCE [LARGE SCALE GENOMIC DNA]</scope>
    <source>
        <strain evidence="17 18">BIOML-A2</strain>
    </source>
</reference>
<feature type="binding site" evidence="16">
    <location>
        <position position="276"/>
    </location>
    <ligand>
        <name>Mg(2+)</name>
        <dbReference type="ChEBI" id="CHEBI:18420"/>
        <label>2</label>
    </ligand>
</feature>
<dbReference type="PIRSF" id="PIRSF039102">
    <property type="entry name" value="Ddl/VanB"/>
    <property type="match status" value="1"/>
</dbReference>
<dbReference type="InterPro" id="IPR011761">
    <property type="entry name" value="ATP-grasp"/>
</dbReference>
<feature type="binding site" evidence="16">
    <location>
        <position position="274"/>
    </location>
    <ligand>
        <name>Mg(2+)</name>
        <dbReference type="ChEBI" id="CHEBI:18420"/>
        <label>1</label>
    </ligand>
</feature>
<dbReference type="GO" id="GO:0046872">
    <property type="term" value="F:metal ion binding"/>
    <property type="evidence" value="ECO:0007669"/>
    <property type="project" value="UniProtKB-KW"/>
</dbReference>
<evidence type="ECO:0000256" key="7">
    <source>
        <dbReference type="ARBA" id="ARBA00022598"/>
    </source>
</evidence>
<feature type="active site" evidence="15">
    <location>
        <position position="22"/>
    </location>
</feature>
<evidence type="ECO:0000256" key="5">
    <source>
        <dbReference type="ARBA" id="ARBA00012216"/>
    </source>
</evidence>
<dbReference type="PROSITE" id="PS50975">
    <property type="entry name" value="ATP_GRASP"/>
    <property type="match status" value="1"/>
</dbReference>
<evidence type="ECO:0000256" key="15">
    <source>
        <dbReference type="PIRSR" id="PIRSR039102-1"/>
    </source>
</evidence>
<evidence type="ECO:0000256" key="14">
    <source>
        <dbReference type="HAMAP-Rule" id="MF_00047"/>
    </source>
</evidence>
<dbReference type="GO" id="GO:0009252">
    <property type="term" value="P:peptidoglycan biosynthetic process"/>
    <property type="evidence" value="ECO:0007669"/>
    <property type="project" value="UniProtKB-UniRule"/>
</dbReference>
<dbReference type="Pfam" id="PF07478">
    <property type="entry name" value="Dala_Dala_lig_C"/>
    <property type="match status" value="1"/>
</dbReference>
<evidence type="ECO:0000256" key="2">
    <source>
        <dbReference type="ARBA" id="ARBA00003921"/>
    </source>
</evidence>
<dbReference type="SUPFAM" id="SSF56059">
    <property type="entry name" value="Glutathione synthetase ATP-binding domain-like"/>
    <property type="match status" value="1"/>
</dbReference>
<comment type="similarity">
    <text evidence="4 14">Belongs to the D-alanine--D-alanine ligase family.</text>
</comment>
<dbReference type="PANTHER" id="PTHR23132">
    <property type="entry name" value="D-ALANINE--D-ALANINE LIGASE"/>
    <property type="match status" value="1"/>
</dbReference>
<dbReference type="Gene3D" id="3.30.470.20">
    <property type="entry name" value="ATP-grasp fold, B domain"/>
    <property type="match status" value="1"/>
</dbReference>
<evidence type="ECO:0000256" key="9">
    <source>
        <dbReference type="ARBA" id="ARBA00022840"/>
    </source>
</evidence>
<accession>A0A6I3S1I7</accession>
<protein>
    <recommendedName>
        <fullName evidence="5 14">D-alanine--D-alanine ligase</fullName>
        <ecNumber evidence="5 14">6.3.2.4</ecNumber>
    </recommendedName>
    <alternativeName>
        <fullName evidence="14">D-Ala-D-Ala ligase</fullName>
    </alternativeName>
    <alternativeName>
        <fullName evidence="14">D-alanylalanine synthetase</fullName>
    </alternativeName>
</protein>
<comment type="function">
    <text evidence="2 14">Cell wall formation.</text>
</comment>
<keyword evidence="16" id="KW-0479">Metal-binding</keyword>
<feature type="binding site" evidence="16">
    <location>
        <position position="274"/>
    </location>
    <ligand>
        <name>Mg(2+)</name>
        <dbReference type="ChEBI" id="CHEBI:18420"/>
        <label>2</label>
    </ligand>
</feature>
<comment type="pathway">
    <text evidence="14">Cell wall biogenesis; peptidoglycan biosynthesis.</text>
</comment>
<dbReference type="GO" id="GO:0008360">
    <property type="term" value="P:regulation of cell shape"/>
    <property type="evidence" value="ECO:0007669"/>
    <property type="project" value="UniProtKB-KW"/>
</dbReference>
<evidence type="ECO:0000256" key="13">
    <source>
        <dbReference type="ARBA" id="ARBA00047614"/>
    </source>
</evidence>
<feature type="active site" evidence="15">
    <location>
        <position position="148"/>
    </location>
</feature>
<dbReference type="GO" id="GO:0071555">
    <property type="term" value="P:cell wall organization"/>
    <property type="evidence" value="ECO:0007669"/>
    <property type="project" value="UniProtKB-KW"/>
</dbReference>
<dbReference type="EMBL" id="WNCL01000022">
    <property type="protein sequence ID" value="MTU43588.1"/>
    <property type="molecule type" value="Genomic_DNA"/>
</dbReference>
<dbReference type="AlphaFoldDB" id="A0A6I3S1I7"/>
<dbReference type="GO" id="GO:0005829">
    <property type="term" value="C:cytosol"/>
    <property type="evidence" value="ECO:0007669"/>
    <property type="project" value="TreeGrafter"/>
</dbReference>
<comment type="catalytic activity">
    <reaction evidence="13 14">
        <text>2 D-alanine + ATP = D-alanyl-D-alanine + ADP + phosphate + H(+)</text>
        <dbReference type="Rhea" id="RHEA:11224"/>
        <dbReference type="ChEBI" id="CHEBI:15378"/>
        <dbReference type="ChEBI" id="CHEBI:30616"/>
        <dbReference type="ChEBI" id="CHEBI:43474"/>
        <dbReference type="ChEBI" id="CHEBI:57416"/>
        <dbReference type="ChEBI" id="CHEBI:57822"/>
        <dbReference type="ChEBI" id="CHEBI:456216"/>
        <dbReference type="EC" id="6.3.2.4"/>
    </reaction>
</comment>
<keyword evidence="10 14" id="KW-0133">Cell shape</keyword>
<evidence type="ECO:0000313" key="17">
    <source>
        <dbReference type="EMBL" id="MTU43588.1"/>
    </source>
</evidence>
<gene>
    <name evidence="14" type="primary">ddl</name>
    <name evidence="17" type="ORF">GMD42_08110</name>
</gene>
<evidence type="ECO:0000256" key="3">
    <source>
        <dbReference type="ARBA" id="ARBA00004496"/>
    </source>
</evidence>
<keyword evidence="9" id="KW-0067">ATP-binding</keyword>
<keyword evidence="16" id="KW-0460">Magnesium</keyword>
<dbReference type="Proteomes" id="UP000462362">
    <property type="component" value="Unassembled WGS sequence"/>
</dbReference>
<evidence type="ECO:0000256" key="1">
    <source>
        <dbReference type="ARBA" id="ARBA00001936"/>
    </source>
</evidence>
<evidence type="ECO:0000256" key="11">
    <source>
        <dbReference type="ARBA" id="ARBA00022984"/>
    </source>
</evidence>
<dbReference type="InterPro" id="IPR000291">
    <property type="entry name" value="D-Ala_lig_Van_CS"/>
</dbReference>
<dbReference type="SUPFAM" id="SSF52440">
    <property type="entry name" value="PreATP-grasp domain"/>
    <property type="match status" value="1"/>
</dbReference>
<keyword evidence="16" id="KW-0464">Manganese</keyword>
<keyword evidence="11 14" id="KW-0573">Peptidoglycan synthesis</keyword>
<dbReference type="InterPro" id="IPR016185">
    <property type="entry name" value="PreATP-grasp_dom_sf"/>
</dbReference>
<evidence type="ECO:0000256" key="16">
    <source>
        <dbReference type="PIRSR" id="PIRSR039102-3"/>
    </source>
</evidence>
<dbReference type="GO" id="GO:0005524">
    <property type="term" value="F:ATP binding"/>
    <property type="evidence" value="ECO:0007669"/>
    <property type="project" value="UniProtKB-UniRule"/>
</dbReference>
<dbReference type="InterPro" id="IPR005905">
    <property type="entry name" value="D_ala_D_ala"/>
</dbReference>
<dbReference type="PANTHER" id="PTHR23132:SF23">
    <property type="entry name" value="D-ALANINE--D-ALANINE LIGASE B"/>
    <property type="match status" value="1"/>
</dbReference>
<dbReference type="InterPro" id="IPR011127">
    <property type="entry name" value="Dala_Dala_lig_N"/>
</dbReference>
<evidence type="ECO:0000256" key="6">
    <source>
        <dbReference type="ARBA" id="ARBA00022490"/>
    </source>
</evidence>
<dbReference type="UniPathway" id="UPA00219"/>
<dbReference type="PROSITE" id="PS00844">
    <property type="entry name" value="DALA_DALA_LIGASE_2"/>
    <property type="match status" value="1"/>
</dbReference>
<feature type="binding site" evidence="16">
    <location>
        <position position="261"/>
    </location>
    <ligand>
        <name>Mg(2+)</name>
        <dbReference type="ChEBI" id="CHEBI:18420"/>
        <label>1</label>
    </ligand>
</feature>
<dbReference type="PROSITE" id="PS00843">
    <property type="entry name" value="DALA_DALA_LIGASE_1"/>
    <property type="match status" value="1"/>
</dbReference>
<dbReference type="Pfam" id="PF01820">
    <property type="entry name" value="Dala_Dala_lig_N"/>
    <property type="match status" value="1"/>
</dbReference>
<dbReference type="InterPro" id="IPR013815">
    <property type="entry name" value="ATP_grasp_subdomain_1"/>
</dbReference>
<evidence type="ECO:0000256" key="8">
    <source>
        <dbReference type="ARBA" id="ARBA00022741"/>
    </source>
</evidence>
<dbReference type="RefSeq" id="WP_155165755.1">
    <property type="nucleotide sequence ID" value="NZ_CATZBL010000010.1"/>
</dbReference>